<sequence length="180" mass="20471">MNSSEVLSDWPEESREAAQLVVDTYGEPHEVTPSQLTWFDVGEWKRVVATRAFWEHQFPAPHFDSVESIIDYPVPPSKFSDLARFDGSVVARRTVGELSATCHDEEANRLALNLAHDIVDGQRDVDAARAYYAKEFLDARRNQPTPYMERLRFEPKDGTPDPDQRMLSDDELEQAEASSS</sequence>
<gene>
    <name evidence="2" type="ORF">RH861_04285</name>
</gene>
<organism evidence="2 3">
    <name type="scientific">Agromyces indicus</name>
    <dbReference type="NCBI Taxonomy" id="758919"/>
    <lineage>
        <taxon>Bacteria</taxon>
        <taxon>Bacillati</taxon>
        <taxon>Actinomycetota</taxon>
        <taxon>Actinomycetes</taxon>
        <taxon>Micrococcales</taxon>
        <taxon>Microbacteriaceae</taxon>
        <taxon>Agromyces</taxon>
    </lineage>
</organism>
<comment type="caution">
    <text evidence="2">The sequence shown here is derived from an EMBL/GenBank/DDBJ whole genome shotgun (WGS) entry which is preliminary data.</text>
</comment>
<dbReference type="Proteomes" id="UP001260072">
    <property type="component" value="Unassembled WGS sequence"/>
</dbReference>
<reference evidence="3" key="1">
    <citation type="submission" date="2023-07" db="EMBL/GenBank/DDBJ databases">
        <title>Description of three actinobacteria isolated from air of manufacturing shop in a pharmaceutical factory.</title>
        <authorList>
            <person name="Zhang D.-F."/>
        </authorList>
    </citation>
    <scope>NUCLEOTIDE SEQUENCE [LARGE SCALE GENOMIC DNA]</scope>
    <source>
        <strain evidence="3">CCTCC AB 2011122</strain>
    </source>
</reference>
<name>A0ABU1FHP3_9MICO</name>
<protein>
    <submittedName>
        <fullName evidence="2">Uncharacterized protein</fullName>
    </submittedName>
</protein>
<feature type="region of interest" description="Disordered" evidence="1">
    <location>
        <begin position="150"/>
        <end position="180"/>
    </location>
</feature>
<proteinExistence type="predicted"/>
<evidence type="ECO:0000313" key="3">
    <source>
        <dbReference type="Proteomes" id="UP001260072"/>
    </source>
</evidence>
<feature type="compositionally biased region" description="Basic and acidic residues" evidence="1">
    <location>
        <begin position="150"/>
        <end position="168"/>
    </location>
</feature>
<evidence type="ECO:0000313" key="2">
    <source>
        <dbReference type="EMBL" id="MDR5691276.1"/>
    </source>
</evidence>
<dbReference type="RefSeq" id="WP_310519903.1">
    <property type="nucleotide sequence ID" value="NZ_BAABBS010000003.1"/>
</dbReference>
<accession>A0ABU1FHP3</accession>
<dbReference type="EMBL" id="JAVKGS010000001">
    <property type="protein sequence ID" value="MDR5691276.1"/>
    <property type="molecule type" value="Genomic_DNA"/>
</dbReference>
<evidence type="ECO:0000256" key="1">
    <source>
        <dbReference type="SAM" id="MobiDB-lite"/>
    </source>
</evidence>
<keyword evidence="3" id="KW-1185">Reference proteome</keyword>